<dbReference type="InterPro" id="IPR001387">
    <property type="entry name" value="Cro/C1-type_HTH"/>
</dbReference>
<dbReference type="AlphaFoldDB" id="A0A3G9JCV3"/>
<dbReference type="CDD" id="cd00093">
    <property type="entry name" value="HTH_XRE"/>
    <property type="match status" value="1"/>
</dbReference>
<dbReference type="KEGG" id="pbk:Back11_41180"/>
<dbReference type="Pfam" id="PF13426">
    <property type="entry name" value="PAS_9"/>
    <property type="match status" value="1"/>
</dbReference>
<dbReference type="GO" id="GO:0003677">
    <property type="term" value="F:DNA binding"/>
    <property type="evidence" value="ECO:0007669"/>
    <property type="project" value="InterPro"/>
</dbReference>
<proteinExistence type="predicted"/>
<dbReference type="Pfam" id="PF13443">
    <property type="entry name" value="HTH_26"/>
    <property type="match status" value="1"/>
</dbReference>
<evidence type="ECO:0000313" key="1">
    <source>
        <dbReference type="EMBL" id="BBH22773.1"/>
    </source>
</evidence>
<dbReference type="Proteomes" id="UP000275368">
    <property type="component" value="Chromosome"/>
</dbReference>
<dbReference type="EMBL" id="AP019308">
    <property type="protein sequence ID" value="BBH22773.1"/>
    <property type="molecule type" value="Genomic_DNA"/>
</dbReference>
<name>A0A3G9JCV3_9BACL</name>
<dbReference type="InterPro" id="IPR010982">
    <property type="entry name" value="Lambda_DNA-bd_dom_sf"/>
</dbReference>
<dbReference type="OrthoDB" id="2561450at2"/>
<accession>A0A3G9JCV3</accession>
<dbReference type="InterPro" id="IPR000014">
    <property type="entry name" value="PAS"/>
</dbReference>
<dbReference type="PROSITE" id="PS50943">
    <property type="entry name" value="HTH_CROC1"/>
    <property type="match status" value="1"/>
</dbReference>
<dbReference type="SMART" id="SM00530">
    <property type="entry name" value="HTH_XRE"/>
    <property type="match status" value="1"/>
</dbReference>
<dbReference type="Gene3D" id="3.30.450.20">
    <property type="entry name" value="PAS domain"/>
    <property type="match status" value="1"/>
</dbReference>
<protein>
    <submittedName>
        <fullName evidence="1">Uncharacterized protein</fullName>
    </submittedName>
</protein>
<reference evidence="1 2" key="1">
    <citation type="submission" date="2018-11" db="EMBL/GenBank/DDBJ databases">
        <title>Complete genome sequence of Paenibacillus baekrokdamisoli strain KCTC 33723.</title>
        <authorList>
            <person name="Kang S.W."/>
            <person name="Lee K.C."/>
            <person name="Kim K.K."/>
            <person name="Kim J.S."/>
            <person name="Kim D.S."/>
            <person name="Ko S.H."/>
            <person name="Yang S.H."/>
            <person name="Lee J.S."/>
        </authorList>
    </citation>
    <scope>NUCLEOTIDE SEQUENCE [LARGE SCALE GENOMIC DNA]</scope>
    <source>
        <strain evidence="1 2">KCTC 33723</strain>
    </source>
</reference>
<dbReference type="RefSeq" id="WP_125661405.1">
    <property type="nucleotide sequence ID" value="NZ_AP019308.1"/>
</dbReference>
<sequence length="296" mass="33970">MTIYDTIFRAFQSPMAIIAGMEEKMRFIRINDAFMKLVGYSEKELLVTSPIVLFSAWHTQIGSGHARAGSFLLQLKINRSLRIRLTWEPIVNKEESTFLLIGEDITAKTWIEMMGKSRKVLLSGLVSKDNIIERYLQNDFNSLIDDELQVEDQSFFDFLIEDDKDRLNRILEQAVLRKQADHFVVHTKKLANMTQLELHITFCPFYYADGSLKNYGFVVTDIQTVMERVDPSVSLKILMARNHMTAQQLAEATGISLQTISKLRNSKIIKPQRLTAELIASELNVSPKDIWPLHSS</sequence>
<keyword evidence="2" id="KW-1185">Reference proteome</keyword>
<dbReference type="SUPFAM" id="SSF47413">
    <property type="entry name" value="lambda repressor-like DNA-binding domains"/>
    <property type="match status" value="1"/>
</dbReference>
<gene>
    <name evidence="1" type="ORF">Back11_41180</name>
</gene>
<dbReference type="InterPro" id="IPR035965">
    <property type="entry name" value="PAS-like_dom_sf"/>
</dbReference>
<dbReference type="Gene3D" id="1.10.260.40">
    <property type="entry name" value="lambda repressor-like DNA-binding domains"/>
    <property type="match status" value="1"/>
</dbReference>
<dbReference type="SUPFAM" id="SSF55785">
    <property type="entry name" value="PYP-like sensor domain (PAS domain)"/>
    <property type="match status" value="1"/>
</dbReference>
<evidence type="ECO:0000313" key="2">
    <source>
        <dbReference type="Proteomes" id="UP000275368"/>
    </source>
</evidence>
<organism evidence="1 2">
    <name type="scientific">Paenibacillus baekrokdamisoli</name>
    <dbReference type="NCBI Taxonomy" id="1712516"/>
    <lineage>
        <taxon>Bacteria</taxon>
        <taxon>Bacillati</taxon>
        <taxon>Bacillota</taxon>
        <taxon>Bacilli</taxon>
        <taxon>Bacillales</taxon>
        <taxon>Paenibacillaceae</taxon>
        <taxon>Paenibacillus</taxon>
    </lineage>
</organism>